<dbReference type="Proteomes" id="UP001519273">
    <property type="component" value="Unassembled WGS sequence"/>
</dbReference>
<sequence length="40" mass="4489">MMGPIQNSNSGLGILYFFCLGAGVGVLIYWLMIIIENRRK</sequence>
<name>A0ABS4H7N0_9BACL</name>
<evidence type="ECO:0000313" key="2">
    <source>
        <dbReference type="EMBL" id="MBP1938520.1"/>
    </source>
</evidence>
<keyword evidence="3" id="KW-1185">Reference proteome</keyword>
<gene>
    <name evidence="2" type="ORF">J2Z20_003442</name>
</gene>
<feature type="transmembrane region" description="Helical" evidence="1">
    <location>
        <begin position="12"/>
        <end position="35"/>
    </location>
</feature>
<organism evidence="2 3">
    <name type="scientific">Paenibacillus sediminis</name>
    <dbReference type="NCBI Taxonomy" id="664909"/>
    <lineage>
        <taxon>Bacteria</taxon>
        <taxon>Bacillati</taxon>
        <taxon>Bacillota</taxon>
        <taxon>Bacilli</taxon>
        <taxon>Bacillales</taxon>
        <taxon>Paenibacillaceae</taxon>
        <taxon>Paenibacillus</taxon>
    </lineage>
</organism>
<protein>
    <submittedName>
        <fullName evidence="2">Uncharacterized protein</fullName>
    </submittedName>
</protein>
<keyword evidence="1" id="KW-1133">Transmembrane helix</keyword>
<evidence type="ECO:0000313" key="3">
    <source>
        <dbReference type="Proteomes" id="UP001519273"/>
    </source>
</evidence>
<proteinExistence type="predicted"/>
<evidence type="ECO:0000256" key="1">
    <source>
        <dbReference type="SAM" id="Phobius"/>
    </source>
</evidence>
<keyword evidence="1" id="KW-0812">Transmembrane</keyword>
<comment type="caution">
    <text evidence="2">The sequence shown here is derived from an EMBL/GenBank/DDBJ whole genome shotgun (WGS) entry which is preliminary data.</text>
</comment>
<accession>A0ABS4H7N0</accession>
<keyword evidence="1" id="KW-0472">Membrane</keyword>
<dbReference type="EMBL" id="JAGGKP010000016">
    <property type="protein sequence ID" value="MBP1938520.1"/>
    <property type="molecule type" value="Genomic_DNA"/>
</dbReference>
<reference evidence="2 3" key="1">
    <citation type="submission" date="2021-03" db="EMBL/GenBank/DDBJ databases">
        <title>Genomic Encyclopedia of Type Strains, Phase IV (KMG-IV): sequencing the most valuable type-strain genomes for metagenomic binning, comparative biology and taxonomic classification.</title>
        <authorList>
            <person name="Goeker M."/>
        </authorList>
    </citation>
    <scope>NUCLEOTIDE SEQUENCE [LARGE SCALE GENOMIC DNA]</scope>
    <source>
        <strain evidence="2 3">DSM 23491</strain>
    </source>
</reference>